<dbReference type="GO" id="GO:1990904">
    <property type="term" value="C:ribonucleoprotein complex"/>
    <property type="evidence" value="ECO:0007669"/>
    <property type="project" value="UniProtKB-KW"/>
</dbReference>
<dbReference type="EMBL" id="KZ992850">
    <property type="protein sequence ID" value="RKP06612.1"/>
    <property type="molecule type" value="Genomic_DNA"/>
</dbReference>
<feature type="region of interest" description="Disordered" evidence="4">
    <location>
        <begin position="58"/>
        <end position="109"/>
    </location>
</feature>
<keyword evidence="5" id="KW-0732">Signal</keyword>
<feature type="compositionally biased region" description="Basic residues" evidence="4">
    <location>
        <begin position="96"/>
        <end position="106"/>
    </location>
</feature>
<organism evidence="7 9">
    <name type="scientific">Thamnocephalis sphaerospora</name>
    <dbReference type="NCBI Taxonomy" id="78915"/>
    <lineage>
        <taxon>Eukaryota</taxon>
        <taxon>Fungi</taxon>
        <taxon>Fungi incertae sedis</taxon>
        <taxon>Zoopagomycota</taxon>
        <taxon>Zoopagomycotina</taxon>
        <taxon>Zoopagomycetes</taxon>
        <taxon>Zoopagales</taxon>
        <taxon>Sigmoideomycetaceae</taxon>
        <taxon>Thamnocephalis</taxon>
    </lineage>
</organism>
<feature type="domain" description="Large ribosomal subunit protein uL5 C-terminal" evidence="6">
    <location>
        <begin position="170"/>
        <end position="267"/>
    </location>
</feature>
<dbReference type="EMBL" id="KZ992927">
    <property type="protein sequence ID" value="RKP06222.1"/>
    <property type="molecule type" value="Genomic_DNA"/>
</dbReference>
<dbReference type="InterPro" id="IPR022803">
    <property type="entry name" value="Ribosomal_uL5_dom_sf"/>
</dbReference>
<dbReference type="Gene3D" id="3.30.1440.10">
    <property type="match status" value="1"/>
</dbReference>
<evidence type="ECO:0000313" key="8">
    <source>
        <dbReference type="EMBL" id="RKP06612.1"/>
    </source>
</evidence>
<evidence type="ECO:0000256" key="5">
    <source>
        <dbReference type="SAM" id="SignalP"/>
    </source>
</evidence>
<dbReference type="SUPFAM" id="SSF55282">
    <property type="entry name" value="RL5-like"/>
    <property type="match status" value="1"/>
</dbReference>
<evidence type="ECO:0000256" key="3">
    <source>
        <dbReference type="ARBA" id="ARBA00023274"/>
    </source>
</evidence>
<dbReference type="InterPro" id="IPR031309">
    <property type="entry name" value="Ribosomal_uL5_C"/>
</dbReference>
<feature type="signal peptide" evidence="5">
    <location>
        <begin position="1"/>
        <end position="21"/>
    </location>
</feature>
<reference evidence="9" key="1">
    <citation type="journal article" date="2018" name="Nat. Microbiol.">
        <title>Leveraging single-cell genomics to expand the fungal tree of life.</title>
        <authorList>
            <person name="Ahrendt S.R."/>
            <person name="Quandt C.A."/>
            <person name="Ciobanu D."/>
            <person name="Clum A."/>
            <person name="Salamov A."/>
            <person name="Andreopoulos B."/>
            <person name="Cheng J.F."/>
            <person name="Woyke T."/>
            <person name="Pelin A."/>
            <person name="Henrissat B."/>
            <person name="Reynolds N.K."/>
            <person name="Benny G.L."/>
            <person name="Smith M.E."/>
            <person name="James T.Y."/>
            <person name="Grigoriev I.V."/>
        </authorList>
    </citation>
    <scope>NUCLEOTIDE SEQUENCE [LARGE SCALE GENOMIC DNA]</scope>
    <source>
        <strain evidence="9">RSA 1356</strain>
    </source>
</reference>
<evidence type="ECO:0000256" key="1">
    <source>
        <dbReference type="ARBA" id="ARBA00008553"/>
    </source>
</evidence>
<dbReference type="InterPro" id="IPR002132">
    <property type="entry name" value="Ribosomal_uL5"/>
</dbReference>
<protein>
    <submittedName>
        <fullName evidence="7">Ribosomal protein L5 domain-containing protein</fullName>
    </submittedName>
</protein>
<dbReference type="GO" id="GO:0005840">
    <property type="term" value="C:ribosome"/>
    <property type="evidence" value="ECO:0007669"/>
    <property type="project" value="UniProtKB-KW"/>
</dbReference>
<dbReference type="GO" id="GO:0006412">
    <property type="term" value="P:translation"/>
    <property type="evidence" value="ECO:0007669"/>
    <property type="project" value="InterPro"/>
</dbReference>
<keyword evidence="2 7" id="KW-0689">Ribosomal protein</keyword>
<gene>
    <name evidence="8" type="ORF">THASP1DRAFT_18254</name>
    <name evidence="7" type="ORF">THASP1DRAFT_18746</name>
</gene>
<sequence>MALSHLRAAARLSALLPRAAATRGVSTLADATTSSRLHEHYDTTLRSDLMVLTYRHGASTSAPDAAPEPESQPEPEPEPAPLKRNAAYTVGEQPKHRGVRPKRPARRPLTYGRQPELERVIVHCMAKESVHNRFTLLSTFTAMRCITGVQPEVVMSHSNAAPWSLREGMPVGCTVELRGEKMYSFVETLTEIVMPRIKEWRALSGGSGDGQGNIAFGMPAHVMGLFPEIEEVYDRLPRLSGFDINFITTAQTNWEARLLLSGLGIPFQPRRSQIRAMLGENVKKPAPSQQQQQQ</sequence>
<keyword evidence="3" id="KW-0687">Ribonucleoprotein</keyword>
<feature type="compositionally biased region" description="Low complexity" evidence="4">
    <location>
        <begin position="58"/>
        <end position="69"/>
    </location>
</feature>
<dbReference type="Proteomes" id="UP000271241">
    <property type="component" value="Unassembled WGS sequence"/>
</dbReference>
<comment type="similarity">
    <text evidence="1">Belongs to the universal ribosomal protein uL5 family.</text>
</comment>
<evidence type="ECO:0000256" key="2">
    <source>
        <dbReference type="ARBA" id="ARBA00022980"/>
    </source>
</evidence>
<dbReference type="Pfam" id="PF00673">
    <property type="entry name" value="Ribosomal_L5_C"/>
    <property type="match status" value="1"/>
</dbReference>
<accession>A0A4P9XKE2</accession>
<dbReference type="PANTHER" id="PTHR11994">
    <property type="entry name" value="60S RIBOSOMAL PROTEIN L11-RELATED"/>
    <property type="match status" value="1"/>
</dbReference>
<proteinExistence type="inferred from homology"/>
<evidence type="ECO:0000259" key="6">
    <source>
        <dbReference type="Pfam" id="PF00673"/>
    </source>
</evidence>
<name>A0A4P9XKE2_9FUNG</name>
<keyword evidence="9" id="KW-1185">Reference proteome</keyword>
<feature type="chain" id="PRO_5044089004" evidence="5">
    <location>
        <begin position="22"/>
        <end position="294"/>
    </location>
</feature>
<dbReference type="GO" id="GO:0003735">
    <property type="term" value="F:structural constituent of ribosome"/>
    <property type="evidence" value="ECO:0007669"/>
    <property type="project" value="InterPro"/>
</dbReference>
<dbReference type="STRING" id="78915.A0A4P9XKE2"/>
<evidence type="ECO:0000256" key="4">
    <source>
        <dbReference type="SAM" id="MobiDB-lite"/>
    </source>
</evidence>
<dbReference type="OrthoDB" id="539541at2759"/>
<evidence type="ECO:0000313" key="7">
    <source>
        <dbReference type="EMBL" id="RKP06222.1"/>
    </source>
</evidence>
<dbReference type="AlphaFoldDB" id="A0A4P9XKE2"/>
<evidence type="ECO:0000313" key="9">
    <source>
        <dbReference type="Proteomes" id="UP000271241"/>
    </source>
</evidence>
<reference evidence="7" key="2">
    <citation type="submission" date="2018-07" db="EMBL/GenBank/DDBJ databases">
        <title>Leveraging single-cell genomics to expand the Fungal Tree of Life.</title>
        <authorList>
            <consortium name="DOE Joint Genome Institute"/>
            <person name="Ahrendt S.R."/>
            <person name="Quandt C.A."/>
            <person name="Ciobanu D."/>
            <person name="Clum A."/>
            <person name="Salamov A."/>
            <person name="Andreopoulos B."/>
            <person name="Cheng J.-F."/>
            <person name="Woyke T."/>
            <person name="Pelin A."/>
            <person name="Henrissat B."/>
            <person name="Reynolds N."/>
            <person name="Benny G.L."/>
            <person name="Smith M.E."/>
            <person name="James T.Y."/>
            <person name="Grigoriev I.V."/>
        </authorList>
    </citation>
    <scope>NUCLEOTIDE SEQUENCE</scope>
    <source>
        <strain evidence="7">RSA 1356</strain>
    </source>
</reference>